<accession>A0A9W7W2V9</accession>
<dbReference type="GO" id="GO:0006396">
    <property type="term" value="P:RNA processing"/>
    <property type="evidence" value="ECO:0007669"/>
    <property type="project" value="TreeGrafter"/>
</dbReference>
<sequence>MYIINTFSRGFSDKRERADARAEPGRPRRESLNNSRPVSFSSSHLPLRTSRWTCSMAAATGSVVAHTEPAVDSDLSDEQIEQLLARASARLHEKSNSQDLVKTNSRNPYSFPKLNAGKLEKPYVSRKGDLAIIDAPRLLEQQQRKQADGIRKVEDPVASKKLALEKKKATAGSDWFNLPKTDLTPELKRDLQLLKMRNVLDPHRHYKKEGGKMQAPEYSQVGTIKEGPTEFFSGRIEKKQRKRTFVEELLAGEQETGRFRKKYGDLQDKKTSGKKAFYKALKAKRKGGVKKGSG</sequence>
<dbReference type="PANTHER" id="PTHR21686">
    <property type="entry name" value="DEOXYNUCLEOTIDYLTRANSFERASE TERMINAL-INTERACTING PROTEIN 2"/>
    <property type="match status" value="1"/>
</dbReference>
<dbReference type="PANTHER" id="PTHR21686:SF12">
    <property type="entry name" value="DEOXYNUCLEOTIDYLTRANSFERASE TERMINAL-INTERACTING PROTEIN 2"/>
    <property type="match status" value="1"/>
</dbReference>
<evidence type="ECO:0000256" key="3">
    <source>
        <dbReference type="SAM" id="MobiDB-lite"/>
    </source>
</evidence>
<comment type="subcellular location">
    <subcellularLocation>
        <location evidence="1">Nucleus</location>
        <location evidence="1">Nucleolus</location>
    </subcellularLocation>
</comment>
<evidence type="ECO:0000259" key="4">
    <source>
        <dbReference type="Pfam" id="PF08698"/>
    </source>
</evidence>
<evidence type="ECO:0000313" key="5">
    <source>
        <dbReference type="EMBL" id="KAH9828263.1"/>
    </source>
</evidence>
<dbReference type="GO" id="GO:0003723">
    <property type="term" value="F:RNA binding"/>
    <property type="evidence" value="ECO:0007669"/>
    <property type="project" value="TreeGrafter"/>
</dbReference>
<comment type="caution">
    <text evidence="5">The sequence shown here is derived from an EMBL/GenBank/DDBJ whole genome shotgun (WGS) entry which is preliminary data.</text>
</comment>
<dbReference type="Proteomes" id="UP001138500">
    <property type="component" value="Unassembled WGS sequence"/>
</dbReference>
<name>A0A9W7W2V9_9PEZI</name>
<proteinExistence type="predicted"/>
<organism evidence="5 6">
    <name type="scientific">Teratosphaeria destructans</name>
    <dbReference type="NCBI Taxonomy" id="418781"/>
    <lineage>
        <taxon>Eukaryota</taxon>
        <taxon>Fungi</taxon>
        <taxon>Dikarya</taxon>
        <taxon>Ascomycota</taxon>
        <taxon>Pezizomycotina</taxon>
        <taxon>Dothideomycetes</taxon>
        <taxon>Dothideomycetidae</taxon>
        <taxon>Mycosphaerellales</taxon>
        <taxon>Teratosphaeriaceae</taxon>
        <taxon>Teratosphaeria</taxon>
    </lineage>
</organism>
<reference evidence="5 6" key="2">
    <citation type="journal article" date="2021" name="Curr. Genet.">
        <title>Genetic response to nitrogen starvation in the aggressive Eucalyptus foliar pathogen Teratosphaeria destructans.</title>
        <authorList>
            <person name="Havenga M."/>
            <person name="Wingfield B.D."/>
            <person name="Wingfield M.J."/>
            <person name="Dreyer L.L."/>
            <person name="Roets F."/>
            <person name="Aylward J."/>
        </authorList>
    </citation>
    <scope>NUCLEOTIDE SEQUENCE [LARGE SCALE GENOMIC DNA]</scope>
    <source>
        <strain evidence="5">CMW44962</strain>
    </source>
</reference>
<dbReference type="EMBL" id="RIBY02001667">
    <property type="protein sequence ID" value="KAH9828263.1"/>
    <property type="molecule type" value="Genomic_DNA"/>
</dbReference>
<dbReference type="GO" id="GO:0005730">
    <property type="term" value="C:nucleolus"/>
    <property type="evidence" value="ECO:0007669"/>
    <property type="project" value="UniProtKB-SubCell"/>
</dbReference>
<evidence type="ECO:0000256" key="2">
    <source>
        <dbReference type="ARBA" id="ARBA00023242"/>
    </source>
</evidence>
<feature type="region of interest" description="Disordered" evidence="3">
    <location>
        <begin position="13"/>
        <end position="43"/>
    </location>
</feature>
<dbReference type="Pfam" id="PF08698">
    <property type="entry name" value="Fcf2"/>
    <property type="match status" value="1"/>
</dbReference>
<dbReference type="AlphaFoldDB" id="A0A9W7W2V9"/>
<protein>
    <submittedName>
        <fullName evidence="5">rRNA-processing protein fcf2</fullName>
    </submittedName>
</protein>
<dbReference type="InterPro" id="IPR039883">
    <property type="entry name" value="Fcf2/DNTTIP2"/>
</dbReference>
<feature type="domain" description="Fcf2 pre-rRNA processing C-terminal" evidence="4">
    <location>
        <begin position="167"/>
        <end position="262"/>
    </location>
</feature>
<feature type="compositionally biased region" description="Polar residues" evidence="3">
    <location>
        <begin position="32"/>
        <end position="43"/>
    </location>
</feature>
<gene>
    <name evidence="5" type="ORF">Tdes44962_MAKER02427</name>
</gene>
<reference evidence="5 6" key="1">
    <citation type="journal article" date="2018" name="IMA Fungus">
        <title>IMA Genome-F 10: Nine draft genome sequences of Claviceps purpurea s.lat., including C. arundinis, C. humidiphila, and C. cf. spartinae, pseudomolecules for the pitch canker pathogen Fusarium circinatum, draft genome of Davidsoniella eucalypti, Grosmannia galeiformis, Quambalaria eucalypti, and Teratosphaeria destructans.</title>
        <authorList>
            <person name="Wingfield B.D."/>
            <person name="Liu M."/>
            <person name="Nguyen H.D."/>
            <person name="Lane F.A."/>
            <person name="Morgan S.W."/>
            <person name="De Vos L."/>
            <person name="Wilken P.M."/>
            <person name="Duong T.A."/>
            <person name="Aylward J."/>
            <person name="Coetzee M.P."/>
            <person name="Dadej K."/>
            <person name="De Beer Z.W."/>
            <person name="Findlay W."/>
            <person name="Havenga M."/>
            <person name="Kolarik M."/>
            <person name="Menzies J.G."/>
            <person name="Naidoo K."/>
            <person name="Pochopski O."/>
            <person name="Shoukouhi P."/>
            <person name="Santana Q.C."/>
            <person name="Seifert K.A."/>
            <person name="Soal N."/>
            <person name="Steenkamp E.T."/>
            <person name="Tatham C.T."/>
            <person name="van der Nest M.A."/>
            <person name="Wingfield M.J."/>
        </authorList>
    </citation>
    <scope>NUCLEOTIDE SEQUENCE [LARGE SCALE GENOMIC DNA]</scope>
    <source>
        <strain evidence="5">CMW44962</strain>
    </source>
</reference>
<keyword evidence="6" id="KW-1185">Reference proteome</keyword>
<feature type="compositionally biased region" description="Basic and acidic residues" evidence="3">
    <location>
        <begin position="13"/>
        <end position="31"/>
    </location>
</feature>
<dbReference type="InterPro" id="IPR014810">
    <property type="entry name" value="Fcf2_C"/>
</dbReference>
<evidence type="ECO:0000256" key="1">
    <source>
        <dbReference type="ARBA" id="ARBA00004604"/>
    </source>
</evidence>
<dbReference type="OrthoDB" id="427886at2759"/>
<keyword evidence="2" id="KW-0539">Nucleus</keyword>
<evidence type="ECO:0000313" key="6">
    <source>
        <dbReference type="Proteomes" id="UP001138500"/>
    </source>
</evidence>